<dbReference type="STRING" id="1423750.FC89_GL002477"/>
<keyword evidence="2" id="KW-0472">Membrane</keyword>
<dbReference type="PATRIC" id="fig|1423750.3.peg.2518"/>
<proteinExistence type="inferred from homology"/>
<evidence type="ECO:0000313" key="4">
    <source>
        <dbReference type="EMBL" id="KRM04074.1"/>
    </source>
</evidence>
<keyword evidence="5" id="KW-1185">Reference proteome</keyword>
<dbReference type="InterPro" id="IPR050922">
    <property type="entry name" value="LytR/CpsA/Psr_CW_biosynth"/>
</dbReference>
<reference evidence="4 5" key="1">
    <citation type="journal article" date="2015" name="Genome Announc.">
        <title>Expanding the biotechnology potential of lactobacilli through comparative genomics of 213 strains and associated genera.</title>
        <authorList>
            <person name="Sun Z."/>
            <person name="Harris H.M."/>
            <person name="McCann A."/>
            <person name="Guo C."/>
            <person name="Argimon S."/>
            <person name="Zhang W."/>
            <person name="Yang X."/>
            <person name="Jeffery I.B."/>
            <person name="Cooney J.C."/>
            <person name="Kagawa T.F."/>
            <person name="Liu W."/>
            <person name="Song Y."/>
            <person name="Salvetti E."/>
            <person name="Wrobel A."/>
            <person name="Rasinkangas P."/>
            <person name="Parkhill J."/>
            <person name="Rea M.C."/>
            <person name="O'Sullivan O."/>
            <person name="Ritari J."/>
            <person name="Douillard F.P."/>
            <person name="Paul Ross R."/>
            <person name="Yang R."/>
            <person name="Briner A.E."/>
            <person name="Felis G.E."/>
            <person name="de Vos W.M."/>
            <person name="Barrangou R."/>
            <person name="Klaenhammer T.R."/>
            <person name="Caufield P.W."/>
            <person name="Cui Y."/>
            <person name="Zhang H."/>
            <person name="O'Toole P.W."/>
        </authorList>
    </citation>
    <scope>NUCLEOTIDE SEQUENCE [LARGE SCALE GENOMIC DNA]</scope>
    <source>
        <strain evidence="4 5">DSM 18630</strain>
    </source>
</reference>
<dbReference type="EMBL" id="AZGB01000030">
    <property type="protein sequence ID" value="KRM04074.1"/>
    <property type="molecule type" value="Genomic_DNA"/>
</dbReference>
<feature type="domain" description="Cell envelope-related transcriptional attenuator" evidence="3">
    <location>
        <begin position="105"/>
        <end position="246"/>
    </location>
</feature>
<dbReference type="Gene3D" id="3.40.630.190">
    <property type="entry name" value="LCP protein"/>
    <property type="match status" value="1"/>
</dbReference>
<comment type="similarity">
    <text evidence="1">Belongs to the LytR/CpsA/Psr (LCP) family.</text>
</comment>
<sequence length="328" mass="37181">MFGSNLKLGVTFLKRKQTIHRHHHQHRRKKIWKYLIGFLILFFAFDAFAVYKLYHDARQAADSTYQGVKHKSTRNGNAVIQQKKPFSLLIMGTDTGEYGRTYRGRTDTIMVAVVNPVTKTTTLASIPRDTKVAIPGHGFDNKINAAYSYGGTSLAMNTVQSYLGIPIDHYIEMNMKGLVQLSAAVGPVTVNNDLDFTNLGYHFKKGKVTINKDNVLAYTRMRYQDPRGDYGRQLRQRLVITELVKKGMKINNLLKYRSILDAISSNMRTDLTFDQMKILATDYRKAGTIKQLQLQGNGQQIGGVDYEVVPQANLDQLTQKLKNALEIK</sequence>
<keyword evidence="2" id="KW-1133">Transmembrane helix</keyword>
<dbReference type="NCBIfam" id="TIGR00350">
    <property type="entry name" value="lytR_cpsA_psr"/>
    <property type="match status" value="1"/>
</dbReference>
<keyword evidence="2" id="KW-0812">Transmembrane</keyword>
<evidence type="ECO:0000313" key="5">
    <source>
        <dbReference type="Proteomes" id="UP000051451"/>
    </source>
</evidence>
<gene>
    <name evidence="4" type="ORF">FC89_GL002477</name>
</gene>
<dbReference type="RefSeq" id="WP_057872806.1">
    <property type="nucleotide sequence ID" value="NZ_AZGB01000030.1"/>
</dbReference>
<dbReference type="PANTHER" id="PTHR33392:SF6">
    <property type="entry name" value="POLYISOPRENYL-TEICHOIC ACID--PEPTIDOGLYCAN TEICHOIC ACID TRANSFERASE TAGU"/>
    <property type="match status" value="1"/>
</dbReference>
<evidence type="ECO:0000256" key="2">
    <source>
        <dbReference type="SAM" id="Phobius"/>
    </source>
</evidence>
<dbReference type="InterPro" id="IPR004474">
    <property type="entry name" value="LytR_CpsA_psr"/>
</dbReference>
<name>A0A0R1VF11_9LACO</name>
<feature type="transmembrane region" description="Helical" evidence="2">
    <location>
        <begin position="31"/>
        <end position="54"/>
    </location>
</feature>
<dbReference type="Proteomes" id="UP000051451">
    <property type="component" value="Unassembled WGS sequence"/>
</dbReference>
<dbReference type="AlphaFoldDB" id="A0A0R1VF11"/>
<dbReference type="Pfam" id="PF03816">
    <property type="entry name" value="LytR_cpsA_psr"/>
    <property type="match status" value="1"/>
</dbReference>
<comment type="caution">
    <text evidence="4">The sequence shown here is derived from an EMBL/GenBank/DDBJ whole genome shotgun (WGS) entry which is preliminary data.</text>
</comment>
<dbReference type="PANTHER" id="PTHR33392">
    <property type="entry name" value="POLYISOPRENYL-TEICHOIC ACID--PEPTIDOGLYCAN TEICHOIC ACID TRANSFERASE TAGU"/>
    <property type="match status" value="1"/>
</dbReference>
<dbReference type="OrthoDB" id="27330at2"/>
<protein>
    <submittedName>
        <fullName evidence="4">LytR family transcriptional regulator</fullName>
    </submittedName>
</protein>
<organism evidence="4 5">
    <name type="scientific">Liquorilactobacillus ghanensis DSM 18630</name>
    <dbReference type="NCBI Taxonomy" id="1423750"/>
    <lineage>
        <taxon>Bacteria</taxon>
        <taxon>Bacillati</taxon>
        <taxon>Bacillota</taxon>
        <taxon>Bacilli</taxon>
        <taxon>Lactobacillales</taxon>
        <taxon>Lactobacillaceae</taxon>
        <taxon>Liquorilactobacillus</taxon>
    </lineage>
</organism>
<evidence type="ECO:0000259" key="3">
    <source>
        <dbReference type="Pfam" id="PF03816"/>
    </source>
</evidence>
<evidence type="ECO:0000256" key="1">
    <source>
        <dbReference type="ARBA" id="ARBA00006068"/>
    </source>
</evidence>
<dbReference type="GeneID" id="98320126"/>
<accession>A0A0R1VF11</accession>